<feature type="transmembrane region" description="Helical" evidence="1">
    <location>
        <begin position="126"/>
        <end position="148"/>
    </location>
</feature>
<name>A0ABX0F9C9_9BACL</name>
<dbReference type="Proteomes" id="UP000800303">
    <property type="component" value="Unassembled WGS sequence"/>
</dbReference>
<organism evidence="2 3">
    <name type="scientific">Saccharibacillus alkalitolerans</name>
    <dbReference type="NCBI Taxonomy" id="2705290"/>
    <lineage>
        <taxon>Bacteria</taxon>
        <taxon>Bacillati</taxon>
        <taxon>Bacillota</taxon>
        <taxon>Bacilli</taxon>
        <taxon>Bacillales</taxon>
        <taxon>Paenibacillaceae</taxon>
        <taxon>Saccharibacillus</taxon>
    </lineage>
</organism>
<feature type="transmembrane region" description="Helical" evidence="1">
    <location>
        <begin position="206"/>
        <end position="229"/>
    </location>
</feature>
<feature type="transmembrane region" description="Helical" evidence="1">
    <location>
        <begin position="28"/>
        <end position="52"/>
    </location>
</feature>
<feature type="transmembrane region" description="Helical" evidence="1">
    <location>
        <begin position="84"/>
        <end position="106"/>
    </location>
</feature>
<dbReference type="RefSeq" id="WP_166275664.1">
    <property type="nucleotide sequence ID" value="NZ_JAAFGS010000005.1"/>
</dbReference>
<proteinExistence type="predicted"/>
<keyword evidence="3" id="KW-1185">Reference proteome</keyword>
<feature type="transmembrane region" description="Helical" evidence="1">
    <location>
        <begin position="153"/>
        <end position="173"/>
    </location>
</feature>
<protein>
    <submittedName>
        <fullName evidence="2">Uncharacterized protein</fullName>
    </submittedName>
</protein>
<evidence type="ECO:0000313" key="3">
    <source>
        <dbReference type="Proteomes" id="UP000800303"/>
    </source>
</evidence>
<evidence type="ECO:0000256" key="1">
    <source>
        <dbReference type="SAM" id="Phobius"/>
    </source>
</evidence>
<comment type="caution">
    <text evidence="2">The sequence shown here is derived from an EMBL/GenBank/DDBJ whole genome shotgun (WGS) entry which is preliminary data.</text>
</comment>
<accession>A0ABX0F9C9</accession>
<keyword evidence="1" id="KW-0812">Transmembrane</keyword>
<dbReference type="EMBL" id="JAAFGS010000005">
    <property type="protein sequence ID" value="NGZ76624.1"/>
    <property type="molecule type" value="Genomic_DNA"/>
</dbReference>
<gene>
    <name evidence="2" type="ORF">GYN08_14950</name>
</gene>
<evidence type="ECO:0000313" key="2">
    <source>
        <dbReference type="EMBL" id="NGZ76624.1"/>
    </source>
</evidence>
<keyword evidence="1" id="KW-0472">Membrane</keyword>
<sequence>MDDRSAYAYDMDRQAYGRVPGYWDFLKYHLLLFALPSVIAYLLLHGQFVYLVTLMVYGFQSMAGGAGEITPGEWGAALAGSFQLIAYGAIAGIGIRVLSAGLFFLPTLARSGRLNLGTVLKTGLRYFFPTLFVMILISLILGFASTFLSFIPLINFVAGFVVLYAQALVSIYYDYWFSYNEAAGRPVYSNPSDRWKALYGSGSGTFWLYALLLSLSYIVLASTFVKPYIQMKITQRMGMAKSPDGW</sequence>
<reference evidence="2 3" key="1">
    <citation type="submission" date="2020-01" db="EMBL/GenBank/DDBJ databases">
        <title>Polyphasic characterisation and genomic insights into a novel alkali tolerant bacterium VR-M41.</title>
        <authorList>
            <person name="Vemuluri V.R."/>
        </authorList>
    </citation>
    <scope>NUCLEOTIDE SEQUENCE [LARGE SCALE GENOMIC DNA]</scope>
    <source>
        <strain evidence="2 3">VR-M41</strain>
    </source>
</reference>
<keyword evidence="1" id="KW-1133">Transmembrane helix</keyword>